<dbReference type="InterPro" id="IPR000086">
    <property type="entry name" value="NUDIX_hydrolase_dom"/>
</dbReference>
<dbReference type="CDD" id="cd02883">
    <property type="entry name" value="NUDIX_Hydrolase"/>
    <property type="match status" value="1"/>
</dbReference>
<dbReference type="PROSITE" id="PS51462">
    <property type="entry name" value="NUDIX"/>
    <property type="match status" value="1"/>
</dbReference>
<keyword evidence="1" id="KW-0378">Hydrolase</keyword>
<evidence type="ECO:0000256" key="1">
    <source>
        <dbReference type="ARBA" id="ARBA00022801"/>
    </source>
</evidence>
<dbReference type="SUPFAM" id="SSF55811">
    <property type="entry name" value="Nudix"/>
    <property type="match status" value="1"/>
</dbReference>
<dbReference type="Proteomes" id="UP000034952">
    <property type="component" value="Unassembled WGS sequence"/>
</dbReference>
<dbReference type="Pfam" id="PF00293">
    <property type="entry name" value="NUDIX"/>
    <property type="match status" value="1"/>
</dbReference>
<feature type="domain" description="Nudix hydrolase" evidence="2">
    <location>
        <begin position="18"/>
        <end position="159"/>
    </location>
</feature>
<dbReference type="InterPro" id="IPR020084">
    <property type="entry name" value="NUDIX_hydrolase_CS"/>
</dbReference>
<dbReference type="AlphaFoldDB" id="A0A0G0B942"/>
<dbReference type="PROSITE" id="PS00893">
    <property type="entry name" value="NUDIX_BOX"/>
    <property type="match status" value="1"/>
</dbReference>
<accession>A0A0G0B942</accession>
<protein>
    <recommendedName>
        <fullName evidence="2">Nudix hydrolase domain-containing protein</fullName>
    </recommendedName>
</protein>
<comment type="caution">
    <text evidence="3">The sequence shown here is derived from an EMBL/GenBank/DDBJ whole genome shotgun (WGS) entry which is preliminary data.</text>
</comment>
<dbReference type="EMBL" id="LBPY01000016">
    <property type="protein sequence ID" value="KKP65928.1"/>
    <property type="molecule type" value="Genomic_DNA"/>
</dbReference>
<dbReference type="GO" id="GO:0016787">
    <property type="term" value="F:hydrolase activity"/>
    <property type="evidence" value="ECO:0007669"/>
    <property type="project" value="UniProtKB-KW"/>
</dbReference>
<dbReference type="InterPro" id="IPR015797">
    <property type="entry name" value="NUDIX_hydrolase-like_dom_sf"/>
</dbReference>
<dbReference type="Gene3D" id="3.90.79.10">
    <property type="entry name" value="Nucleoside Triphosphate Pyrophosphohydrolase"/>
    <property type="match status" value="1"/>
</dbReference>
<reference evidence="3 4" key="1">
    <citation type="journal article" date="2015" name="Nature">
        <title>rRNA introns, odd ribosomes, and small enigmatic genomes across a large radiation of phyla.</title>
        <authorList>
            <person name="Brown C.T."/>
            <person name="Hug L.A."/>
            <person name="Thomas B.C."/>
            <person name="Sharon I."/>
            <person name="Castelle C.J."/>
            <person name="Singh A."/>
            <person name="Wilkins M.J."/>
            <person name="Williams K.H."/>
            <person name="Banfield J.F."/>
        </authorList>
    </citation>
    <scope>NUCLEOTIDE SEQUENCE [LARGE SCALE GENOMIC DNA]</scope>
</reference>
<gene>
    <name evidence="3" type="ORF">UR64_C0016G0028</name>
</gene>
<evidence type="ECO:0000259" key="2">
    <source>
        <dbReference type="PROSITE" id="PS51462"/>
    </source>
</evidence>
<proteinExistence type="predicted"/>
<evidence type="ECO:0000313" key="4">
    <source>
        <dbReference type="Proteomes" id="UP000034952"/>
    </source>
</evidence>
<organism evidence="3 4">
    <name type="scientific">Candidatus Nomurabacteria bacterium GW2011_GWE1_35_16</name>
    <dbReference type="NCBI Taxonomy" id="1618761"/>
    <lineage>
        <taxon>Bacteria</taxon>
        <taxon>Candidatus Nomuraibacteriota</taxon>
    </lineage>
</organism>
<name>A0A0G0B942_9BACT</name>
<evidence type="ECO:0000313" key="3">
    <source>
        <dbReference type="EMBL" id="KKP65928.1"/>
    </source>
</evidence>
<sequence>MNDSEAILEFGIKRENEERRDGGCSIVFDPETQKYAVYKHPKTDVYCLFGGGFNEGESEEDGCIRELIEESGLIDFSYKEKVDKVICHYFNRNKEIYRVAHATCFLVILNSPKREDAKLEDHENNFEFTWSTDEEILKSWKSFNGNKDYDHWIYFLEKSMKRLIDLGYK</sequence>